<reference evidence="1" key="1">
    <citation type="journal article" date="2020" name="mSystems">
        <title>Genome- and Community-Level Interaction Insights into Carbon Utilization and Element Cycling Functions of Hydrothermarchaeota in Hydrothermal Sediment.</title>
        <authorList>
            <person name="Zhou Z."/>
            <person name="Liu Y."/>
            <person name="Xu W."/>
            <person name="Pan J."/>
            <person name="Luo Z.H."/>
            <person name="Li M."/>
        </authorList>
    </citation>
    <scope>NUCLEOTIDE SEQUENCE [LARGE SCALE GENOMIC DNA]</scope>
    <source>
        <strain evidence="1">SpSt-500</strain>
    </source>
</reference>
<dbReference type="PROSITE" id="PS01161">
    <property type="entry name" value="GLC_GALNAC_ISOMERASE"/>
    <property type="match status" value="1"/>
</dbReference>
<dbReference type="InterPro" id="IPR052960">
    <property type="entry name" value="GlcN6P_deaminase-like"/>
</dbReference>
<gene>
    <name evidence="1" type="ORF">ENS56_10115</name>
</gene>
<dbReference type="InterPro" id="IPR018321">
    <property type="entry name" value="Glucosamine6P_isomerase_CS"/>
</dbReference>
<dbReference type="SUPFAM" id="SSF100950">
    <property type="entry name" value="NagB/RpiA/CoA transferase-like"/>
    <property type="match status" value="1"/>
</dbReference>
<protein>
    <submittedName>
        <fullName evidence="1">Glucosamine-6-phosphate deaminase</fullName>
    </submittedName>
</protein>
<proteinExistence type="predicted"/>
<dbReference type="EMBL" id="DSVI01000016">
    <property type="protein sequence ID" value="HGT48381.1"/>
    <property type="molecule type" value="Genomic_DNA"/>
</dbReference>
<dbReference type="Gene3D" id="3.40.50.10320">
    <property type="entry name" value="LmbE-like"/>
    <property type="match status" value="1"/>
</dbReference>
<dbReference type="GO" id="GO:0004342">
    <property type="term" value="F:glucosamine-6-phosphate deaminase activity"/>
    <property type="evidence" value="ECO:0007669"/>
    <property type="project" value="InterPro"/>
</dbReference>
<dbReference type="InterPro" id="IPR037171">
    <property type="entry name" value="NagB/RpiA_transferase-like"/>
</dbReference>
<dbReference type="GO" id="GO:0006044">
    <property type="term" value="P:N-acetylglucosamine metabolic process"/>
    <property type="evidence" value="ECO:0007669"/>
    <property type="project" value="InterPro"/>
</dbReference>
<accession>A0A832DNN8</accession>
<name>A0A832DNN8_9BACT</name>
<comment type="caution">
    <text evidence="1">The sequence shown here is derived from an EMBL/GenBank/DDBJ whole genome shotgun (WGS) entry which is preliminary data.</text>
</comment>
<sequence>MLSKVEKYYLENSGRELIYKPTEKVPVIQVPNFPELGKMTALRFIEWMQENPGGVISLPTGKTPEHFIKWVAHFLKNWDKENVINELKKVDLDPGNKPDITSFRFVQIDEFYPIDTNQHNSFYYYIQKFYFSNWGLDRKKALFMNINEIPTPNNLPLDEIFPDQVVDLSLRTRWASTTLERLQKQTIEIVDQFCTDYEKKIREMGGIGFFLGGIGPDGHIGFNVMGSDHYSTTRLIPTNYETQAAAATDLGGIEIARKRLVITIGLDTITHNPEATAIIIAAGEAKANIVRDSIQSERTNKYPATVLQRLKNARFYLTNGAAFRLIERRYFDVAKEEPITQISVERAVINLVVEKKKSLLELSKEDYNSNKLTQLVLEKTKKSPKQIGQEIYDAIIERLQRGMQPVSNQVILHTGPHHDDIPLGYLPYINHLVREPSNRHHFVTMTSGFTAVTNSYMLGLLEDLKIFLHNAEFRERFKERYFDPEFKEGKDKDIHLYLDGLAAHSRTIRKEAVSRRLLRNMIEIYEEDNINYLEDRVDELINYFKTQYPGKKDIPHVQKLKGMMREFEEEIVWAFFGFNTSSVTHMRLGFYQGDIFTENPEMNRDVLPILELLKQINPTIVTVALDPEGSGPDTHYKVLQATSEALKLYEQQTGRSDIKVWGYRNVWYRFHPAEANVYIPVSLNSMAIMENTFLNSYGSQRDASFPSWEYDGPFSRLAQKIQVDQYDTIRHCLGKDFFLKHSHPRVRSAYGMVYLKELTLSEFYSHSMELRKLTENF</sequence>
<evidence type="ECO:0000313" key="1">
    <source>
        <dbReference type="EMBL" id="HGT48381.1"/>
    </source>
</evidence>
<dbReference type="PANTHER" id="PTHR42892:SF1">
    <property type="entry name" value="GLUCOSAMINE-6-PHOSPHATE ISOMERASE"/>
    <property type="match status" value="1"/>
</dbReference>
<dbReference type="Gene3D" id="3.40.50.1360">
    <property type="match status" value="1"/>
</dbReference>
<dbReference type="InterPro" id="IPR024078">
    <property type="entry name" value="LmbE-like_dom_sf"/>
</dbReference>
<organism evidence="1">
    <name type="scientific">Ignavibacterium album</name>
    <dbReference type="NCBI Taxonomy" id="591197"/>
    <lineage>
        <taxon>Bacteria</taxon>
        <taxon>Pseudomonadati</taxon>
        <taxon>Ignavibacteriota</taxon>
        <taxon>Ignavibacteria</taxon>
        <taxon>Ignavibacteriales</taxon>
        <taxon>Ignavibacteriaceae</taxon>
        <taxon>Ignavibacterium</taxon>
    </lineage>
</organism>
<dbReference type="SUPFAM" id="SSF102588">
    <property type="entry name" value="LmbE-like"/>
    <property type="match status" value="1"/>
</dbReference>
<dbReference type="AlphaFoldDB" id="A0A832DNN8"/>
<dbReference type="PANTHER" id="PTHR42892">
    <property type="entry name" value="GLUCOSAMINE-6-PHOSPHATE DEAMINASE-LIKE PROTEIN BT_0258-RELATED"/>
    <property type="match status" value="1"/>
</dbReference>